<evidence type="ECO:0000259" key="1">
    <source>
        <dbReference type="Pfam" id="PF13966"/>
    </source>
</evidence>
<dbReference type="InterPro" id="IPR026960">
    <property type="entry name" value="RVT-Znf"/>
</dbReference>
<dbReference type="Pfam" id="PF13966">
    <property type="entry name" value="zf-RVT"/>
    <property type="match status" value="1"/>
</dbReference>
<sequence>MWTSYPSYNEEVKKKIWDQKITGTSMYQEERDFHLSKQVWCRLNVPKHNFILWIAVQNKLRTRDRLQRFNIAADSCCLLCNTATESIWWPPSSDDLFLLAGHEWTEHDGPSTPRIHVVDVRMHDSQRYVFLHGCGGVCWDANELVLVDLSSFPTQNYPQINLRLSFK</sequence>
<organism evidence="2 3">
    <name type="scientific">Cannabis sativa</name>
    <name type="common">Hemp</name>
    <name type="synonym">Marijuana</name>
    <dbReference type="NCBI Taxonomy" id="3483"/>
    <lineage>
        <taxon>Eukaryota</taxon>
        <taxon>Viridiplantae</taxon>
        <taxon>Streptophyta</taxon>
        <taxon>Embryophyta</taxon>
        <taxon>Tracheophyta</taxon>
        <taxon>Spermatophyta</taxon>
        <taxon>Magnoliopsida</taxon>
        <taxon>eudicotyledons</taxon>
        <taxon>Gunneridae</taxon>
        <taxon>Pentapetalae</taxon>
        <taxon>rosids</taxon>
        <taxon>fabids</taxon>
        <taxon>Rosales</taxon>
        <taxon>Cannabaceae</taxon>
        <taxon>Cannabis</taxon>
    </lineage>
</organism>
<protein>
    <recommendedName>
        <fullName evidence="1">Reverse transcriptase zinc-binding domain-containing protein</fullName>
    </recommendedName>
</protein>
<accession>A0A7J6FKW8</accession>
<dbReference type="Proteomes" id="UP000525078">
    <property type="component" value="Unassembled WGS sequence"/>
</dbReference>
<evidence type="ECO:0000313" key="2">
    <source>
        <dbReference type="EMBL" id="KAF4371277.1"/>
    </source>
</evidence>
<gene>
    <name evidence="2" type="ORF">F8388_023437</name>
</gene>
<dbReference type="AlphaFoldDB" id="A0A7J6FKW8"/>
<comment type="caution">
    <text evidence="2">The sequence shown here is derived from an EMBL/GenBank/DDBJ whole genome shotgun (WGS) entry which is preliminary data.</text>
</comment>
<name>A0A7J6FKW8_CANSA</name>
<evidence type="ECO:0000313" key="3">
    <source>
        <dbReference type="Proteomes" id="UP000525078"/>
    </source>
</evidence>
<feature type="domain" description="Reverse transcriptase zinc-binding" evidence="1">
    <location>
        <begin position="28"/>
        <end position="87"/>
    </location>
</feature>
<dbReference type="EMBL" id="JAATIP010000112">
    <property type="protein sequence ID" value="KAF4371277.1"/>
    <property type="molecule type" value="Genomic_DNA"/>
</dbReference>
<proteinExistence type="predicted"/>
<reference evidence="2 3" key="1">
    <citation type="journal article" date="2020" name="bioRxiv">
        <title>Sequence and annotation of 42 cannabis genomes reveals extensive copy number variation in cannabinoid synthesis and pathogen resistance genes.</title>
        <authorList>
            <person name="Mckernan K.J."/>
            <person name="Helbert Y."/>
            <person name="Kane L.T."/>
            <person name="Ebling H."/>
            <person name="Zhang L."/>
            <person name="Liu B."/>
            <person name="Eaton Z."/>
            <person name="Mclaughlin S."/>
            <person name="Kingan S."/>
            <person name="Baybayan P."/>
            <person name="Concepcion G."/>
            <person name="Jordan M."/>
            <person name="Riva A."/>
            <person name="Barbazuk W."/>
            <person name="Harkins T."/>
        </authorList>
    </citation>
    <scope>NUCLEOTIDE SEQUENCE [LARGE SCALE GENOMIC DNA]</scope>
    <source>
        <strain evidence="3">cv. Jamaican Lion 4</strain>
        <tissue evidence="2">Leaf</tissue>
    </source>
</reference>